<keyword evidence="4 9" id="KW-0812">Transmembrane</keyword>
<dbReference type="EMBL" id="BAAAOB010000001">
    <property type="protein sequence ID" value="GAA1777484.1"/>
    <property type="molecule type" value="Genomic_DNA"/>
</dbReference>
<proteinExistence type="inferred from homology"/>
<keyword evidence="5 9" id="KW-1133">Transmembrane helix</keyword>
<feature type="transmembrane region" description="Helical" evidence="9">
    <location>
        <begin position="69"/>
        <end position="86"/>
    </location>
</feature>
<evidence type="ECO:0000256" key="4">
    <source>
        <dbReference type="ARBA" id="ARBA00022692"/>
    </source>
</evidence>
<evidence type="ECO:0000256" key="2">
    <source>
        <dbReference type="ARBA" id="ARBA00022448"/>
    </source>
</evidence>
<evidence type="ECO:0000313" key="12">
    <source>
        <dbReference type="Proteomes" id="UP001500851"/>
    </source>
</evidence>
<protein>
    <recommendedName>
        <fullName evidence="10">ABC transmembrane type-1 domain-containing protein</fullName>
    </recommendedName>
</protein>
<name>A0ABP4XCM6_9MICO</name>
<evidence type="ECO:0000313" key="11">
    <source>
        <dbReference type="EMBL" id="GAA1777484.1"/>
    </source>
</evidence>
<keyword evidence="12" id="KW-1185">Reference proteome</keyword>
<comment type="similarity">
    <text evidence="7">In the C-terminal section; belongs to the OsmX family.</text>
</comment>
<gene>
    <name evidence="11" type="ORF">GCM10009768_02580</name>
</gene>
<evidence type="ECO:0000256" key="6">
    <source>
        <dbReference type="ARBA" id="ARBA00023136"/>
    </source>
</evidence>
<keyword evidence="2 9" id="KW-0813">Transport</keyword>
<dbReference type="Proteomes" id="UP001500851">
    <property type="component" value="Unassembled WGS sequence"/>
</dbReference>
<evidence type="ECO:0000256" key="7">
    <source>
        <dbReference type="ARBA" id="ARBA00035642"/>
    </source>
</evidence>
<dbReference type="InterPro" id="IPR000515">
    <property type="entry name" value="MetI-like"/>
</dbReference>
<evidence type="ECO:0000259" key="10">
    <source>
        <dbReference type="PROSITE" id="PS50928"/>
    </source>
</evidence>
<comment type="subcellular location">
    <subcellularLocation>
        <location evidence="9">Cell membrane</location>
        <topology evidence="9">Multi-pass membrane protein</topology>
    </subcellularLocation>
    <subcellularLocation>
        <location evidence="1">Membrane</location>
        <topology evidence="1">Multi-pass membrane protein</topology>
    </subcellularLocation>
</comment>
<evidence type="ECO:0000256" key="5">
    <source>
        <dbReference type="ARBA" id="ARBA00022989"/>
    </source>
</evidence>
<dbReference type="CDD" id="cd06261">
    <property type="entry name" value="TM_PBP2"/>
    <property type="match status" value="1"/>
</dbReference>
<comment type="similarity">
    <text evidence="9">Belongs to the binding-protein-dependent transport system permease family.</text>
</comment>
<dbReference type="SUPFAM" id="SSF161098">
    <property type="entry name" value="MetI-like"/>
    <property type="match status" value="1"/>
</dbReference>
<dbReference type="PROSITE" id="PS50928">
    <property type="entry name" value="ABC_TM1"/>
    <property type="match status" value="1"/>
</dbReference>
<dbReference type="InterPro" id="IPR035906">
    <property type="entry name" value="MetI-like_sf"/>
</dbReference>
<dbReference type="Gene3D" id="3.40.190.10">
    <property type="entry name" value="Periplasmic binding protein-like II"/>
    <property type="match status" value="1"/>
</dbReference>
<dbReference type="PANTHER" id="PTHR47737:SF1">
    <property type="entry name" value="GLYCINE BETAINE_PROLINE BETAINE TRANSPORT SYSTEM PERMEASE PROTEIN PROW"/>
    <property type="match status" value="1"/>
</dbReference>
<evidence type="ECO:0000256" key="1">
    <source>
        <dbReference type="ARBA" id="ARBA00004141"/>
    </source>
</evidence>
<dbReference type="Gene3D" id="1.10.3720.10">
    <property type="entry name" value="MetI-like"/>
    <property type="match status" value="1"/>
</dbReference>
<accession>A0ABP4XCM6</accession>
<evidence type="ECO:0000256" key="3">
    <source>
        <dbReference type="ARBA" id="ARBA00022475"/>
    </source>
</evidence>
<keyword evidence="3" id="KW-1003">Cell membrane</keyword>
<dbReference type="Gene3D" id="3.40.190.100">
    <property type="entry name" value="Glycine betaine-binding periplasmic protein, domain 2"/>
    <property type="match status" value="1"/>
</dbReference>
<comment type="caution">
    <text evidence="11">The sequence shown here is derived from an EMBL/GenBank/DDBJ whole genome shotgun (WGS) entry which is preliminary data.</text>
</comment>
<dbReference type="InterPro" id="IPR007210">
    <property type="entry name" value="ABC_Gly_betaine_transp_sub-bd"/>
</dbReference>
<evidence type="ECO:0000256" key="9">
    <source>
        <dbReference type="RuleBase" id="RU363032"/>
    </source>
</evidence>
<dbReference type="Pfam" id="PF00528">
    <property type="entry name" value="BPD_transp_1"/>
    <property type="match status" value="1"/>
</dbReference>
<comment type="similarity">
    <text evidence="8">In the N-terminal section; belongs to the binding-protein-dependent transport system permease family.</text>
</comment>
<feature type="transmembrane region" description="Helical" evidence="9">
    <location>
        <begin position="296"/>
        <end position="317"/>
    </location>
</feature>
<feature type="transmembrane region" description="Helical" evidence="9">
    <location>
        <begin position="136"/>
        <end position="164"/>
    </location>
</feature>
<feature type="transmembrane region" description="Helical" evidence="9">
    <location>
        <begin position="215"/>
        <end position="234"/>
    </location>
</feature>
<sequence length="597" mass="64228">MNDFRIPVGDWVADALDWFKDTFTWLLDFVGFVMQWLVSGLTDALLAVPFPALILLFALIGWFVRSWQLALGTIVGFLLIVAMGQWETSMQTLALVLIATLLAVIIAVPLGILAARNDAFSAFVKPVLDFMQTMPAFVYLIPAVTFFSIGVVPGVFSTVIFALAPGVRFTELGIRGVDSETVEAGHAFGATPGRILRGIQLPLAMPTIMAGINQVIMLALSMAVVAGFVGADGLGKEVIASISTLNLSQGVEAGLGVVILAVFLDRVTAALGTPSKYRSSVLGSIRRAPSAKAKRMWFGLAAAVVAIALVAVGSLAVTRSSGGTDEATGGAGSGKTITLGFLPSWTDGLSMTYLLKDQLEKEGYTVELKELTEAAVLYTGLAKGDVDIYPSAWSEKTHASYMKKYGTDIEDLGAYYDNAVLTIAVPKYVDIDSIEDLKGNAKRFDGKIIGIEPSAGLTEQTQNTMMPEYGLDKEYELVTSSTATMLTTLQNAIDKKQDIAVTLWRPFWANDKFPVKDLEDPKGAMGKPEALHFLANKGFSEKHPDIAKMIAGIKLDDAEYGSLEDLVVNKFGKGKEPEAVTEWLKEHPDAYPTLVTK</sequence>
<dbReference type="PANTHER" id="PTHR47737">
    <property type="entry name" value="GLYCINE BETAINE/PROLINE BETAINE TRANSPORT SYSTEM PERMEASE PROTEIN PROW"/>
    <property type="match status" value="1"/>
</dbReference>
<dbReference type="Pfam" id="PF04069">
    <property type="entry name" value="OpuAC"/>
    <property type="match status" value="1"/>
</dbReference>
<dbReference type="CDD" id="cd13639">
    <property type="entry name" value="PBP2_OpuAC_like"/>
    <property type="match status" value="1"/>
</dbReference>
<organism evidence="11 12">
    <name type="scientific">Leucobacter iarius</name>
    <dbReference type="NCBI Taxonomy" id="333963"/>
    <lineage>
        <taxon>Bacteria</taxon>
        <taxon>Bacillati</taxon>
        <taxon>Actinomycetota</taxon>
        <taxon>Actinomycetes</taxon>
        <taxon>Micrococcales</taxon>
        <taxon>Microbacteriaceae</taxon>
        <taxon>Leucobacter</taxon>
    </lineage>
</organism>
<reference evidence="12" key="1">
    <citation type="journal article" date="2019" name="Int. J. Syst. Evol. Microbiol.">
        <title>The Global Catalogue of Microorganisms (GCM) 10K type strain sequencing project: providing services to taxonomists for standard genome sequencing and annotation.</title>
        <authorList>
            <consortium name="The Broad Institute Genomics Platform"/>
            <consortium name="The Broad Institute Genome Sequencing Center for Infectious Disease"/>
            <person name="Wu L."/>
            <person name="Ma J."/>
        </authorList>
    </citation>
    <scope>NUCLEOTIDE SEQUENCE [LARGE SCALE GENOMIC DNA]</scope>
    <source>
        <strain evidence="12">JCM 14736</strain>
    </source>
</reference>
<dbReference type="SUPFAM" id="SSF53850">
    <property type="entry name" value="Periplasmic binding protein-like II"/>
    <property type="match status" value="1"/>
</dbReference>
<evidence type="ECO:0000256" key="8">
    <source>
        <dbReference type="ARBA" id="ARBA00035652"/>
    </source>
</evidence>
<feature type="transmembrane region" description="Helical" evidence="9">
    <location>
        <begin position="93"/>
        <end position="116"/>
    </location>
</feature>
<feature type="domain" description="ABC transmembrane type-1" evidence="10">
    <location>
        <begin position="89"/>
        <end position="268"/>
    </location>
</feature>
<keyword evidence="6 9" id="KW-0472">Membrane</keyword>